<dbReference type="AlphaFoldDB" id="A0A9P4QPJ4"/>
<reference evidence="8" key="1">
    <citation type="journal article" date="2020" name="Stud. Mycol.">
        <title>101 Dothideomycetes genomes: a test case for predicting lifestyles and emergence of pathogens.</title>
        <authorList>
            <person name="Haridas S."/>
            <person name="Albert R."/>
            <person name="Binder M."/>
            <person name="Bloem J."/>
            <person name="Labutti K."/>
            <person name="Salamov A."/>
            <person name="Andreopoulos B."/>
            <person name="Baker S."/>
            <person name="Barry K."/>
            <person name="Bills G."/>
            <person name="Bluhm B."/>
            <person name="Cannon C."/>
            <person name="Castanera R."/>
            <person name="Culley D."/>
            <person name="Daum C."/>
            <person name="Ezra D."/>
            <person name="Gonzalez J."/>
            <person name="Henrissat B."/>
            <person name="Kuo A."/>
            <person name="Liang C."/>
            <person name="Lipzen A."/>
            <person name="Lutzoni F."/>
            <person name="Magnuson J."/>
            <person name="Mondo S."/>
            <person name="Nolan M."/>
            <person name="Ohm R."/>
            <person name="Pangilinan J."/>
            <person name="Park H.-J."/>
            <person name="Ramirez L."/>
            <person name="Alfaro M."/>
            <person name="Sun H."/>
            <person name="Tritt A."/>
            <person name="Yoshinaga Y."/>
            <person name="Zwiers L.-H."/>
            <person name="Turgeon B."/>
            <person name="Goodwin S."/>
            <person name="Spatafora J."/>
            <person name="Crous P."/>
            <person name="Grigoriev I."/>
        </authorList>
    </citation>
    <scope>NUCLEOTIDE SEQUENCE</scope>
    <source>
        <strain evidence="8">CBS 125425</strain>
    </source>
</reference>
<organism evidence="8 9">
    <name type="scientific">Polyplosphaeria fusca</name>
    <dbReference type="NCBI Taxonomy" id="682080"/>
    <lineage>
        <taxon>Eukaryota</taxon>
        <taxon>Fungi</taxon>
        <taxon>Dikarya</taxon>
        <taxon>Ascomycota</taxon>
        <taxon>Pezizomycotina</taxon>
        <taxon>Dothideomycetes</taxon>
        <taxon>Pleosporomycetidae</taxon>
        <taxon>Pleosporales</taxon>
        <taxon>Tetraplosphaeriaceae</taxon>
        <taxon>Polyplosphaeria</taxon>
    </lineage>
</organism>
<evidence type="ECO:0000313" key="8">
    <source>
        <dbReference type="EMBL" id="KAF2728546.1"/>
    </source>
</evidence>
<dbReference type="SUPFAM" id="SSF53448">
    <property type="entry name" value="Nucleotide-diphospho-sugar transferases"/>
    <property type="match status" value="1"/>
</dbReference>
<dbReference type="GO" id="GO:0016020">
    <property type="term" value="C:membrane"/>
    <property type="evidence" value="ECO:0007669"/>
    <property type="project" value="UniProtKB-SubCell"/>
</dbReference>
<evidence type="ECO:0000256" key="4">
    <source>
        <dbReference type="ARBA" id="ARBA00022692"/>
    </source>
</evidence>
<dbReference type="EMBL" id="ML996275">
    <property type="protein sequence ID" value="KAF2728546.1"/>
    <property type="molecule type" value="Genomic_DNA"/>
</dbReference>
<proteinExistence type="predicted"/>
<dbReference type="InterPro" id="IPR052427">
    <property type="entry name" value="Glycosyltrans_GT2/GT47"/>
</dbReference>
<evidence type="ECO:0000256" key="1">
    <source>
        <dbReference type="ARBA" id="ARBA00004370"/>
    </source>
</evidence>
<keyword evidence="4" id="KW-0812">Transmembrane</keyword>
<evidence type="ECO:0000256" key="6">
    <source>
        <dbReference type="ARBA" id="ARBA00023136"/>
    </source>
</evidence>
<keyword evidence="2" id="KW-0328">Glycosyltransferase</keyword>
<evidence type="ECO:0000256" key="7">
    <source>
        <dbReference type="ARBA" id="ARBA00023180"/>
    </source>
</evidence>
<evidence type="ECO:0000256" key="2">
    <source>
        <dbReference type="ARBA" id="ARBA00022676"/>
    </source>
</evidence>
<evidence type="ECO:0000256" key="3">
    <source>
        <dbReference type="ARBA" id="ARBA00022679"/>
    </source>
</evidence>
<dbReference type="InterPro" id="IPR029044">
    <property type="entry name" value="Nucleotide-diphossugar_trans"/>
</dbReference>
<comment type="subcellular location">
    <subcellularLocation>
        <location evidence="1">Membrane</location>
    </subcellularLocation>
</comment>
<comment type="caution">
    <text evidence="8">The sequence shown here is derived from an EMBL/GenBank/DDBJ whole genome shotgun (WGS) entry which is preliminary data.</text>
</comment>
<evidence type="ECO:0000256" key="5">
    <source>
        <dbReference type="ARBA" id="ARBA00022989"/>
    </source>
</evidence>
<dbReference type="OrthoDB" id="2849215at2759"/>
<dbReference type="Proteomes" id="UP000799444">
    <property type="component" value="Unassembled WGS sequence"/>
</dbReference>
<evidence type="ECO:0000313" key="9">
    <source>
        <dbReference type="Proteomes" id="UP000799444"/>
    </source>
</evidence>
<dbReference type="GO" id="GO:0016757">
    <property type="term" value="F:glycosyltransferase activity"/>
    <property type="evidence" value="ECO:0007669"/>
    <property type="project" value="UniProtKB-KW"/>
</dbReference>
<keyword evidence="6" id="KW-0472">Membrane</keyword>
<protein>
    <submittedName>
        <fullName evidence="8">Uncharacterized protein</fullName>
    </submittedName>
</protein>
<dbReference type="Pfam" id="PF13641">
    <property type="entry name" value="Glyco_tranf_2_3"/>
    <property type="match status" value="1"/>
</dbReference>
<keyword evidence="3" id="KW-0808">Transferase</keyword>
<dbReference type="PANTHER" id="PTHR47844">
    <property type="entry name" value="SYNTHASE CPS1, PUTATIVE (AFU_ORTHOLOGUE AFUA_7G02500)-RELATED"/>
    <property type="match status" value="1"/>
</dbReference>
<accession>A0A9P4QPJ4</accession>
<keyword evidence="5" id="KW-1133">Transmembrane helix</keyword>
<name>A0A9P4QPJ4_9PLEO</name>
<keyword evidence="7" id="KW-0325">Glycoprotein</keyword>
<sequence>MRGRSTRTLPKHAEKYLSCVPFSDHRRYPTPSMDSGNPGKRHQIARGIRNVTTDFTVFADDDVYWPSGQRFLPSLLAPFTDPDTGAVGSLQRVPRREPGNWTKFLGALYISRRNFETVGTSNIDGGISCLSGRTQAIRTEIIQSEQFLEAYLGEKWGGHELNPDDDNFITRYVWTSEFKIQVQTDENARVETTLETSFKKYVSQCVRWERSRLRHTITLLKECPRVWRHSFTRS</sequence>
<dbReference type="Gene3D" id="3.90.550.10">
    <property type="entry name" value="Spore Coat Polysaccharide Biosynthesis Protein SpsA, Chain A"/>
    <property type="match status" value="1"/>
</dbReference>
<gene>
    <name evidence="8" type="ORF">EJ04DRAFT_538347</name>
</gene>
<keyword evidence="9" id="KW-1185">Reference proteome</keyword>
<dbReference type="PANTHER" id="PTHR47844:SF1">
    <property type="entry name" value="EXOSTOSIN-LIKE 2"/>
    <property type="match status" value="1"/>
</dbReference>